<dbReference type="InterPro" id="IPR029460">
    <property type="entry name" value="DNAPol_HHH"/>
</dbReference>
<keyword evidence="6" id="KW-0548">Nucleotidyltransferase</keyword>
<evidence type="ECO:0000256" key="9">
    <source>
        <dbReference type="ARBA" id="ARBA00025611"/>
    </source>
</evidence>
<dbReference type="Gene3D" id="3.20.20.140">
    <property type="entry name" value="Metal-dependent hydrolases"/>
    <property type="match status" value="1"/>
</dbReference>
<dbReference type="CDD" id="cd04485">
    <property type="entry name" value="DnaE_OBF"/>
    <property type="match status" value="1"/>
</dbReference>
<gene>
    <name evidence="13" type="ORF">FD06_GL000580</name>
</gene>
<evidence type="ECO:0000256" key="6">
    <source>
        <dbReference type="ARBA" id="ARBA00022695"/>
    </source>
</evidence>
<evidence type="ECO:0000256" key="2">
    <source>
        <dbReference type="ARBA" id="ARBA00009496"/>
    </source>
</evidence>
<dbReference type="InterPro" id="IPR016195">
    <property type="entry name" value="Pol/histidinol_Pase-like"/>
</dbReference>
<dbReference type="PANTHER" id="PTHR32294:SF0">
    <property type="entry name" value="DNA POLYMERASE III SUBUNIT ALPHA"/>
    <property type="match status" value="1"/>
</dbReference>
<dbReference type="STRING" id="1423781.FD06_GL000580"/>
<dbReference type="PATRIC" id="fig|1423781.4.peg.593"/>
<comment type="caution">
    <text evidence="13">The sequence shown here is derived from an EMBL/GenBank/DDBJ whole genome shotgun (WGS) entry which is preliminary data.</text>
</comment>
<evidence type="ECO:0000313" key="13">
    <source>
        <dbReference type="EMBL" id="KRM67860.1"/>
    </source>
</evidence>
<feature type="domain" description="Polymerase/histidinol phosphatase N-terminal" evidence="12">
    <location>
        <begin position="4"/>
        <end position="71"/>
    </location>
</feature>
<dbReference type="GO" id="GO:0006260">
    <property type="term" value="P:DNA replication"/>
    <property type="evidence" value="ECO:0007669"/>
    <property type="project" value="UniProtKB-KW"/>
</dbReference>
<evidence type="ECO:0000256" key="8">
    <source>
        <dbReference type="ARBA" id="ARBA00022932"/>
    </source>
</evidence>
<dbReference type="Proteomes" id="UP000052012">
    <property type="component" value="Unassembled WGS sequence"/>
</dbReference>
<dbReference type="InterPro" id="IPR011708">
    <property type="entry name" value="DNA_pol3_alpha_NTPase_dom"/>
</dbReference>
<dbReference type="Pfam" id="PF17657">
    <property type="entry name" value="DNA_pol3_finger"/>
    <property type="match status" value="1"/>
</dbReference>
<dbReference type="GO" id="GO:0003676">
    <property type="term" value="F:nucleic acid binding"/>
    <property type="evidence" value="ECO:0007669"/>
    <property type="project" value="InterPro"/>
</dbReference>
<dbReference type="Pfam" id="PF07733">
    <property type="entry name" value="DNA_pol3_alpha"/>
    <property type="match status" value="1"/>
</dbReference>
<protein>
    <recommendedName>
        <fullName evidence="4">DNA polymerase III subunit alpha</fullName>
        <ecNumber evidence="3">2.7.7.7</ecNumber>
    </recommendedName>
</protein>
<dbReference type="Pfam" id="PF14579">
    <property type="entry name" value="HHH_6"/>
    <property type="match status" value="1"/>
</dbReference>
<keyword evidence="14" id="KW-1185">Reference proteome</keyword>
<dbReference type="Pfam" id="PF01336">
    <property type="entry name" value="tRNA_anti-codon"/>
    <property type="match status" value="1"/>
</dbReference>
<dbReference type="EMBL" id="AYYQ01000035">
    <property type="protein sequence ID" value="KRM67860.1"/>
    <property type="molecule type" value="Genomic_DNA"/>
</dbReference>
<dbReference type="SUPFAM" id="SSF89550">
    <property type="entry name" value="PHP domain-like"/>
    <property type="match status" value="1"/>
</dbReference>
<evidence type="ECO:0000313" key="14">
    <source>
        <dbReference type="Proteomes" id="UP000052012"/>
    </source>
</evidence>
<dbReference type="GO" id="GO:0008408">
    <property type="term" value="F:3'-5' exonuclease activity"/>
    <property type="evidence" value="ECO:0007669"/>
    <property type="project" value="InterPro"/>
</dbReference>
<dbReference type="SMART" id="SM00481">
    <property type="entry name" value="POLIIIAc"/>
    <property type="match status" value="1"/>
</dbReference>
<dbReference type="InterPro" id="IPR004013">
    <property type="entry name" value="PHP_dom"/>
</dbReference>
<sequence length="1120" mass="127643">MNYTPLQVISSYSLLQSNISIKDLVLEAKSRGYDSLTLTDRNVMYGAIEFYDECLKNDIKPIVGLTIELSGTEILDQSFELVLLAKNFNGYKNLMKISTLKMTEKRDNVGHELTLSDITPYLNHLFVIIPKNSEVFSLLMRGQNDLAINYVKSIQNNVDEKSLYFGVDINTSDNLIQIINNLSKKYGTSMVALSTVKYLNANDYFAVSILNYIANGQKITDPVENSHILGSEWLRGCKEMCKFFTDKKLTTALTSNHYISSHCNLKIMKQKPQLPNFKNDFNLSSFDFLKKLCKQGLKERLSNNEIIKANINKYVDRMKKELAVINRMGFNDYFLIVWDVINYSHHHNIMTGPGRGSAAGSLVAYVLKITDVDPIKYGLLFERFLNEERAQMPDIDLDIPDDKRSEILNYVHSKYGDNYVAQIVTFGTLSAKQVIRDVGRVFGLNNLQMSKWSNAIPTQLNIKLLDAVKQSHKLKSLIDENKLNQLIFATALKLEGIPRHYSTHAAGVIISANELINNSPVQLGNEGLLMTQYSKNYVEQVGLLKMDFLGLRNLSLIANIVDDIYQNTGSLLKISQIDLNDESTLRYFQNGYTNGVFQFESSGIKNVLRSLKPTNFELVAAVDALYRPGPMQNIDNFIKRKNDNHQINYADERLKNVLQPTFGIIVYQEQVMQLASIMAGFTLGEADILRRAMSKKKQEVMDNMRDKFIAGAISNGFPKSVAERTFAYIDQFASYGFNKSHAYAYSKMAFQLAYLKVHYPLEFYKNIFNSVLNNADKTKTYFNEVKLRNIKLFGPNINLSESIFSIKHNAIIFGLRAIKGLRTDFIRFILDERKNGKFTNLENFIRRIDSKFRKAELLNLLVYSGALDIFGYNRAELLNSIPEFISSINLSGNSMDLFNDLKPKIQHFKDIPLKEKLGKERECLGIYLSGHPVEQYLYLQKQFKLTFSDEFNLNADYVNTLFFISSIKNIRTKKGQEMAFVNGSDMSNEYTIVVFPEAYSTFKNYLKTGQVILVSGKVEASKKNNQIQLIAQNINLAVNLPKASSNKRLYLKIDKDKDNTDVWKKIHTVIKNNPGNTSIIIHREIDDSNKLLRKPYSINGTNSAINSLKLILGKDNAVYK</sequence>
<dbReference type="Gene3D" id="1.10.10.1600">
    <property type="entry name" value="Bacterial DNA polymerase III alpha subunit, thumb domain"/>
    <property type="match status" value="1"/>
</dbReference>
<name>A0A0R2AQ11_9LACO</name>
<dbReference type="NCBIfam" id="NF004226">
    <property type="entry name" value="PRK05673.1"/>
    <property type="match status" value="1"/>
</dbReference>
<keyword evidence="5" id="KW-0808">Transferase</keyword>
<dbReference type="Pfam" id="PF02811">
    <property type="entry name" value="PHP"/>
    <property type="match status" value="1"/>
</dbReference>
<evidence type="ECO:0000256" key="10">
    <source>
        <dbReference type="ARBA" id="ARBA00026073"/>
    </source>
</evidence>
<keyword evidence="7" id="KW-0235">DNA replication</keyword>
<accession>A0A0R2AQ11</accession>
<comment type="catalytic activity">
    <reaction evidence="11">
        <text>DNA(n) + a 2'-deoxyribonucleoside 5'-triphosphate = DNA(n+1) + diphosphate</text>
        <dbReference type="Rhea" id="RHEA:22508"/>
        <dbReference type="Rhea" id="RHEA-COMP:17339"/>
        <dbReference type="Rhea" id="RHEA-COMP:17340"/>
        <dbReference type="ChEBI" id="CHEBI:33019"/>
        <dbReference type="ChEBI" id="CHEBI:61560"/>
        <dbReference type="ChEBI" id="CHEBI:173112"/>
        <dbReference type="EC" id="2.7.7.7"/>
    </reaction>
</comment>
<organism evidence="13 14">
    <name type="scientific">Apilactobacillus ozensis DSM 23829 = JCM 17196</name>
    <dbReference type="NCBI Taxonomy" id="1423781"/>
    <lineage>
        <taxon>Bacteria</taxon>
        <taxon>Bacillati</taxon>
        <taxon>Bacillota</taxon>
        <taxon>Bacilli</taxon>
        <taxon>Lactobacillales</taxon>
        <taxon>Lactobacillaceae</taxon>
        <taxon>Apilactobacillus</taxon>
    </lineage>
</organism>
<dbReference type="NCBIfam" id="TIGR00594">
    <property type="entry name" value="polc"/>
    <property type="match status" value="1"/>
</dbReference>
<dbReference type="GO" id="GO:0005737">
    <property type="term" value="C:cytoplasm"/>
    <property type="evidence" value="ECO:0007669"/>
    <property type="project" value="UniProtKB-SubCell"/>
</dbReference>
<comment type="function">
    <text evidence="9">DNA polymerase III is a complex, multichain enzyme responsible for most of the replicative synthesis in bacteria. This DNA polymerase also exhibits 3' to 5' exonuclease activity. The alpha chain is the DNA polymerase.</text>
</comment>
<dbReference type="AlphaFoldDB" id="A0A0R2AQ11"/>
<evidence type="ECO:0000256" key="1">
    <source>
        <dbReference type="ARBA" id="ARBA00004496"/>
    </source>
</evidence>
<comment type="similarity">
    <text evidence="2">Belongs to the DNA polymerase type-C family. DnaE subfamily.</text>
</comment>
<comment type="subcellular location">
    <subcellularLocation>
        <location evidence="1">Cytoplasm</location>
    </subcellularLocation>
</comment>
<keyword evidence="8" id="KW-0239">DNA-directed DNA polymerase</keyword>
<evidence type="ECO:0000256" key="7">
    <source>
        <dbReference type="ARBA" id="ARBA00022705"/>
    </source>
</evidence>
<dbReference type="InterPro" id="IPR004365">
    <property type="entry name" value="NA-bd_OB_tRNA"/>
</dbReference>
<dbReference type="GO" id="GO:0003887">
    <property type="term" value="F:DNA-directed DNA polymerase activity"/>
    <property type="evidence" value="ECO:0007669"/>
    <property type="project" value="UniProtKB-KW"/>
</dbReference>
<dbReference type="OrthoDB" id="9803237at2"/>
<dbReference type="Gene3D" id="1.10.150.870">
    <property type="match status" value="1"/>
</dbReference>
<evidence type="ECO:0000259" key="12">
    <source>
        <dbReference type="SMART" id="SM00481"/>
    </source>
</evidence>
<dbReference type="EC" id="2.7.7.7" evidence="3"/>
<evidence type="ECO:0000256" key="11">
    <source>
        <dbReference type="ARBA" id="ARBA00049244"/>
    </source>
</evidence>
<dbReference type="InterPro" id="IPR041931">
    <property type="entry name" value="DNA_pol3_alpha_thumb_dom"/>
</dbReference>
<dbReference type="CDD" id="cd07431">
    <property type="entry name" value="PHP_PolIIIA"/>
    <property type="match status" value="1"/>
</dbReference>
<comment type="subunit">
    <text evidence="10">DNA polymerase III contains a core (composed of alpha, epsilon and theta chains) that associates with a tau subunit. This core dimerizes to form the POLIII' complex. PolIII' associates with the gamma complex (composed of gamma, delta, delta', psi and chi chains) and with the beta chain to form the complete DNA polymerase III complex.</text>
</comment>
<evidence type="ECO:0000256" key="4">
    <source>
        <dbReference type="ARBA" id="ARBA00019114"/>
    </source>
</evidence>
<reference evidence="13 14" key="1">
    <citation type="journal article" date="2015" name="Genome Announc.">
        <title>Expanding the biotechnology potential of lactobacilli through comparative genomics of 213 strains and associated genera.</title>
        <authorList>
            <person name="Sun Z."/>
            <person name="Harris H.M."/>
            <person name="McCann A."/>
            <person name="Guo C."/>
            <person name="Argimon S."/>
            <person name="Zhang W."/>
            <person name="Yang X."/>
            <person name="Jeffery I.B."/>
            <person name="Cooney J.C."/>
            <person name="Kagawa T.F."/>
            <person name="Liu W."/>
            <person name="Song Y."/>
            <person name="Salvetti E."/>
            <person name="Wrobel A."/>
            <person name="Rasinkangas P."/>
            <person name="Parkhill J."/>
            <person name="Rea M.C."/>
            <person name="O'Sullivan O."/>
            <person name="Ritari J."/>
            <person name="Douillard F.P."/>
            <person name="Paul Ross R."/>
            <person name="Yang R."/>
            <person name="Briner A.E."/>
            <person name="Felis G.E."/>
            <person name="de Vos W.M."/>
            <person name="Barrangou R."/>
            <person name="Klaenhammer T.R."/>
            <person name="Caufield P.W."/>
            <person name="Cui Y."/>
            <person name="Zhang H."/>
            <person name="O'Toole P.W."/>
        </authorList>
    </citation>
    <scope>NUCLEOTIDE SEQUENCE [LARGE SCALE GENOMIC DNA]</scope>
    <source>
        <strain evidence="13 14">DSM 23829</strain>
    </source>
</reference>
<evidence type="ECO:0000256" key="3">
    <source>
        <dbReference type="ARBA" id="ARBA00012417"/>
    </source>
</evidence>
<dbReference type="InterPro" id="IPR004805">
    <property type="entry name" value="DnaE2/DnaE/PolC"/>
</dbReference>
<dbReference type="PANTHER" id="PTHR32294">
    <property type="entry name" value="DNA POLYMERASE III SUBUNIT ALPHA"/>
    <property type="match status" value="1"/>
</dbReference>
<dbReference type="InterPro" id="IPR040982">
    <property type="entry name" value="DNA_pol3_finger"/>
</dbReference>
<dbReference type="InterPro" id="IPR003141">
    <property type="entry name" value="Pol/His_phosphatase_N"/>
</dbReference>
<dbReference type="RefSeq" id="WP_056966867.1">
    <property type="nucleotide sequence ID" value="NZ_AYYQ01000035.1"/>
</dbReference>
<proteinExistence type="inferred from homology"/>
<evidence type="ECO:0000256" key="5">
    <source>
        <dbReference type="ARBA" id="ARBA00022679"/>
    </source>
</evidence>